<reference evidence="2" key="1">
    <citation type="submission" date="2018-05" db="EMBL/GenBank/DDBJ databases">
        <authorList>
            <person name="Lanie J.A."/>
            <person name="Ng W.-L."/>
            <person name="Kazmierczak K.M."/>
            <person name="Andrzejewski T.M."/>
            <person name="Davidsen T.M."/>
            <person name="Wayne K.J."/>
            <person name="Tettelin H."/>
            <person name="Glass J.I."/>
            <person name="Rusch D."/>
            <person name="Podicherti R."/>
            <person name="Tsui H.-C.T."/>
            <person name="Winkler M.E."/>
        </authorList>
    </citation>
    <scope>NUCLEOTIDE SEQUENCE</scope>
</reference>
<dbReference type="AlphaFoldDB" id="A0A382EBI1"/>
<feature type="compositionally biased region" description="Basic and acidic residues" evidence="1">
    <location>
        <begin position="13"/>
        <end position="27"/>
    </location>
</feature>
<dbReference type="EMBL" id="UINC01043375">
    <property type="protein sequence ID" value="SVB47323.1"/>
    <property type="molecule type" value="Genomic_DNA"/>
</dbReference>
<evidence type="ECO:0000256" key="1">
    <source>
        <dbReference type="SAM" id="MobiDB-lite"/>
    </source>
</evidence>
<organism evidence="2">
    <name type="scientific">marine metagenome</name>
    <dbReference type="NCBI Taxonomy" id="408172"/>
    <lineage>
        <taxon>unclassified sequences</taxon>
        <taxon>metagenomes</taxon>
        <taxon>ecological metagenomes</taxon>
    </lineage>
</organism>
<accession>A0A382EBI1</accession>
<proteinExistence type="predicted"/>
<evidence type="ECO:0000313" key="2">
    <source>
        <dbReference type="EMBL" id="SVB47323.1"/>
    </source>
</evidence>
<name>A0A382EBI1_9ZZZZ</name>
<feature type="compositionally biased region" description="Basic residues" evidence="1">
    <location>
        <begin position="1"/>
        <end position="12"/>
    </location>
</feature>
<protein>
    <submittedName>
        <fullName evidence="2">Uncharacterized protein</fullName>
    </submittedName>
</protein>
<gene>
    <name evidence="2" type="ORF">METZ01_LOCUS200177</name>
</gene>
<feature type="region of interest" description="Disordered" evidence="1">
    <location>
        <begin position="1"/>
        <end position="27"/>
    </location>
</feature>
<sequence>MTISRPRRREKKLRREGTEKKREQKKDWTKKKIKEITEVVQTMTEEEFDALPESLSETLKYLRKYG</sequence>